<dbReference type="PANTHER" id="PTHR37299">
    <property type="entry name" value="TRANSCRIPTIONAL REGULATOR-RELATED"/>
    <property type="match status" value="1"/>
</dbReference>
<keyword evidence="1" id="KW-0597">Phosphoprotein</keyword>
<proteinExistence type="predicted"/>
<feature type="modified residue" description="4-aspartylphosphate" evidence="1">
    <location>
        <position position="55"/>
    </location>
</feature>
<protein>
    <submittedName>
        <fullName evidence="4">Response regulator transcription factor</fullName>
    </submittedName>
</protein>
<dbReference type="InterPro" id="IPR007492">
    <property type="entry name" value="LytTR_DNA-bd_dom"/>
</dbReference>
<dbReference type="Pfam" id="PF04397">
    <property type="entry name" value="LytTR"/>
    <property type="match status" value="1"/>
</dbReference>
<dbReference type="Gene3D" id="3.40.50.2300">
    <property type="match status" value="1"/>
</dbReference>
<dbReference type="RefSeq" id="WP_169657492.1">
    <property type="nucleotide sequence ID" value="NZ_JABANE010000037.1"/>
</dbReference>
<comment type="caution">
    <text evidence="4">The sequence shown here is derived from an EMBL/GenBank/DDBJ whole genome shotgun (WGS) entry which is preliminary data.</text>
</comment>
<dbReference type="InterPro" id="IPR001789">
    <property type="entry name" value="Sig_transdc_resp-reg_receiver"/>
</dbReference>
<evidence type="ECO:0000259" key="3">
    <source>
        <dbReference type="PROSITE" id="PS50930"/>
    </source>
</evidence>
<dbReference type="SMART" id="SM00850">
    <property type="entry name" value="LytTR"/>
    <property type="match status" value="1"/>
</dbReference>
<reference evidence="4 5" key="1">
    <citation type="submission" date="2020-04" db="EMBL/GenBank/DDBJ databases">
        <title>Flammeovirga sp. SR4, a novel species isolated from seawater.</title>
        <authorList>
            <person name="Wang X."/>
        </authorList>
    </citation>
    <scope>NUCLEOTIDE SEQUENCE [LARGE SCALE GENOMIC DNA]</scope>
    <source>
        <strain evidence="4 5">ATCC 23126</strain>
    </source>
</reference>
<dbReference type="SMART" id="SM00448">
    <property type="entry name" value="REC"/>
    <property type="match status" value="1"/>
</dbReference>
<sequence>MRILIIEDELPTANYLAKLVQQYNPAYEIIAILSSVEDSIEWFGSNEQPDLIFQDIALSDGNCFDIYKNVKVKSPLIFTTAFSEYALDSFKLNSIDYIVKPYDFDDIKRVLDKFELYGNLFVTANASSMEDIKESNKKKIKKRFLVSIGEQFKTIQANEIAFIRFDEGLTFLHLFDEKKYPIDKSISLLETQLDTAQFFRVNRKYIINVEAISKINTWFNSRLQIETSPSPLEDLIVSRDRVKDFKDWLDQ</sequence>
<dbReference type="Pfam" id="PF00072">
    <property type="entry name" value="Response_reg"/>
    <property type="match status" value="1"/>
</dbReference>
<dbReference type="GO" id="GO:0003677">
    <property type="term" value="F:DNA binding"/>
    <property type="evidence" value="ECO:0007669"/>
    <property type="project" value="InterPro"/>
</dbReference>
<evidence type="ECO:0000259" key="2">
    <source>
        <dbReference type="PROSITE" id="PS50110"/>
    </source>
</evidence>
<dbReference type="AlphaFoldDB" id="A0A7X9X9Z3"/>
<evidence type="ECO:0000313" key="4">
    <source>
        <dbReference type="EMBL" id="NME69207.1"/>
    </source>
</evidence>
<dbReference type="Proteomes" id="UP000576082">
    <property type="component" value="Unassembled WGS sequence"/>
</dbReference>
<accession>A0A7X9X9Z3</accession>
<dbReference type="Gene3D" id="2.40.50.1020">
    <property type="entry name" value="LytTr DNA-binding domain"/>
    <property type="match status" value="1"/>
</dbReference>
<gene>
    <name evidence="4" type="ORF">HHU12_14620</name>
</gene>
<evidence type="ECO:0000256" key="1">
    <source>
        <dbReference type="PROSITE-ProRule" id="PRU00169"/>
    </source>
</evidence>
<organism evidence="4 5">
    <name type="scientific">Flammeovirga aprica JL-4</name>
    <dbReference type="NCBI Taxonomy" id="694437"/>
    <lineage>
        <taxon>Bacteria</taxon>
        <taxon>Pseudomonadati</taxon>
        <taxon>Bacteroidota</taxon>
        <taxon>Cytophagia</taxon>
        <taxon>Cytophagales</taxon>
        <taxon>Flammeovirgaceae</taxon>
        <taxon>Flammeovirga</taxon>
    </lineage>
</organism>
<feature type="domain" description="HTH LytTR-type" evidence="3">
    <location>
        <begin position="144"/>
        <end position="251"/>
    </location>
</feature>
<dbReference type="GO" id="GO:0000156">
    <property type="term" value="F:phosphorelay response regulator activity"/>
    <property type="evidence" value="ECO:0007669"/>
    <property type="project" value="InterPro"/>
</dbReference>
<dbReference type="PROSITE" id="PS50110">
    <property type="entry name" value="RESPONSE_REGULATORY"/>
    <property type="match status" value="1"/>
</dbReference>
<feature type="domain" description="Response regulatory" evidence="2">
    <location>
        <begin position="2"/>
        <end position="115"/>
    </location>
</feature>
<dbReference type="InterPro" id="IPR046947">
    <property type="entry name" value="LytR-like"/>
</dbReference>
<dbReference type="PROSITE" id="PS50930">
    <property type="entry name" value="HTH_LYTTR"/>
    <property type="match status" value="1"/>
</dbReference>
<dbReference type="InterPro" id="IPR011006">
    <property type="entry name" value="CheY-like_superfamily"/>
</dbReference>
<evidence type="ECO:0000313" key="5">
    <source>
        <dbReference type="Proteomes" id="UP000576082"/>
    </source>
</evidence>
<keyword evidence="5" id="KW-1185">Reference proteome</keyword>
<name>A0A7X9X9Z3_9BACT</name>
<dbReference type="EMBL" id="JABANE010000037">
    <property type="protein sequence ID" value="NME69207.1"/>
    <property type="molecule type" value="Genomic_DNA"/>
</dbReference>
<dbReference type="SUPFAM" id="SSF52172">
    <property type="entry name" value="CheY-like"/>
    <property type="match status" value="1"/>
</dbReference>
<dbReference type="PANTHER" id="PTHR37299:SF1">
    <property type="entry name" value="STAGE 0 SPORULATION PROTEIN A HOMOLOG"/>
    <property type="match status" value="1"/>
</dbReference>